<feature type="region of interest" description="Disordered" evidence="1">
    <location>
        <begin position="90"/>
        <end position="114"/>
    </location>
</feature>
<evidence type="ECO:0000313" key="2">
    <source>
        <dbReference type="EMBL" id="MFC6726145.1"/>
    </source>
</evidence>
<reference evidence="2 3" key="1">
    <citation type="journal article" date="2019" name="Int. J. Syst. Evol. Microbiol.">
        <title>The Global Catalogue of Microorganisms (GCM) 10K type strain sequencing project: providing services to taxonomists for standard genome sequencing and annotation.</title>
        <authorList>
            <consortium name="The Broad Institute Genomics Platform"/>
            <consortium name="The Broad Institute Genome Sequencing Center for Infectious Disease"/>
            <person name="Wu L."/>
            <person name="Ma J."/>
        </authorList>
    </citation>
    <scope>NUCLEOTIDE SEQUENCE [LARGE SCALE GENOMIC DNA]</scope>
    <source>
        <strain evidence="2 3">NBRC 111368</strain>
    </source>
</reference>
<proteinExistence type="predicted"/>
<keyword evidence="3" id="KW-1185">Reference proteome</keyword>
<organism evidence="2 3">
    <name type="scientific">Halobium palmae</name>
    <dbReference type="NCBI Taxonomy" id="1776492"/>
    <lineage>
        <taxon>Archaea</taxon>
        <taxon>Methanobacteriati</taxon>
        <taxon>Methanobacteriota</taxon>
        <taxon>Stenosarchaea group</taxon>
        <taxon>Halobacteria</taxon>
        <taxon>Halobacteriales</taxon>
        <taxon>Haloferacaceae</taxon>
        <taxon>Halobium</taxon>
    </lineage>
</organism>
<feature type="region of interest" description="Disordered" evidence="1">
    <location>
        <begin position="1"/>
        <end position="35"/>
    </location>
</feature>
<sequence length="267" mass="27369">DRTTAGGGDQTVDGNQSAGGGNRSVGGDDWLDWDGSVADDSAESIRFTSVNLFRLADTDQGDVFGGGGGNNSSWLFGGDPVDIGSDGRVTGADGGQDYGSVSVRENRQSGNGSFRDVRVARNGTVYDVTGEPVGQIQYKDPSNDVATNGTQSGGNATGGNVSMGNQSGGNATGGDGSSGGIFGTGEGVGLRGTAENVSDRTVRAVEIEVQLYDDRDNLLGTWFNKGEEDTIARIRPGNEVPFSVLFEGADLRNGASYTVSADVQDAS</sequence>
<dbReference type="AlphaFoldDB" id="A0ABD5S3N2"/>
<feature type="region of interest" description="Disordered" evidence="1">
    <location>
        <begin position="134"/>
        <end position="184"/>
    </location>
</feature>
<feature type="non-terminal residue" evidence="2">
    <location>
        <position position="1"/>
    </location>
</feature>
<protein>
    <submittedName>
        <fullName evidence="2">FxLYD domain-containing protein</fullName>
    </submittedName>
</protein>
<dbReference type="Proteomes" id="UP001596328">
    <property type="component" value="Unassembled WGS sequence"/>
</dbReference>
<name>A0ABD5S3N2_9EURY</name>
<dbReference type="EMBL" id="JBHSWU010000918">
    <property type="protein sequence ID" value="MFC6726145.1"/>
    <property type="molecule type" value="Genomic_DNA"/>
</dbReference>
<gene>
    <name evidence="2" type="ORF">ACFQE1_17605</name>
</gene>
<evidence type="ECO:0000313" key="3">
    <source>
        <dbReference type="Proteomes" id="UP001596328"/>
    </source>
</evidence>
<evidence type="ECO:0000256" key="1">
    <source>
        <dbReference type="SAM" id="MobiDB-lite"/>
    </source>
</evidence>
<accession>A0ABD5S3N2</accession>
<feature type="compositionally biased region" description="Gly residues" evidence="1">
    <location>
        <begin position="166"/>
        <end position="184"/>
    </location>
</feature>
<comment type="caution">
    <text evidence="2">The sequence shown here is derived from an EMBL/GenBank/DDBJ whole genome shotgun (WGS) entry which is preliminary data.</text>
</comment>
<dbReference type="NCBIfam" id="NF038353">
    <property type="entry name" value="FxLYD_dom"/>
    <property type="match status" value="1"/>
</dbReference>
<dbReference type="InterPro" id="IPR047676">
    <property type="entry name" value="FxLYD_dom"/>
</dbReference>